<proteinExistence type="predicted"/>
<feature type="region of interest" description="Disordered" evidence="1">
    <location>
        <begin position="54"/>
        <end position="73"/>
    </location>
</feature>
<reference evidence="2 3" key="1">
    <citation type="submission" date="2018-01" db="EMBL/GenBank/DDBJ databases">
        <authorList>
            <person name="Clerissi C."/>
        </authorList>
    </citation>
    <scope>NUCLEOTIDE SEQUENCE [LARGE SCALE GENOMIC DNA]</scope>
    <source>
        <strain evidence="2">Cupriavidus oxalaticus LMG 2235</strain>
    </source>
</reference>
<evidence type="ECO:0000313" key="3">
    <source>
        <dbReference type="Proteomes" id="UP000256862"/>
    </source>
</evidence>
<comment type="caution">
    <text evidence="2">The sequence shown here is derived from an EMBL/GenBank/DDBJ whole genome shotgun (WGS) entry which is preliminary data.</text>
</comment>
<gene>
    <name evidence="2" type="ORF">CO2235_230344</name>
</gene>
<organism evidence="2 3">
    <name type="scientific">Cupriavidus oxalaticus</name>
    <dbReference type="NCBI Taxonomy" id="96344"/>
    <lineage>
        <taxon>Bacteria</taxon>
        <taxon>Pseudomonadati</taxon>
        <taxon>Pseudomonadota</taxon>
        <taxon>Betaproteobacteria</taxon>
        <taxon>Burkholderiales</taxon>
        <taxon>Burkholderiaceae</taxon>
        <taxon>Cupriavidus</taxon>
    </lineage>
</organism>
<evidence type="ECO:0000256" key="1">
    <source>
        <dbReference type="SAM" id="MobiDB-lite"/>
    </source>
</evidence>
<feature type="region of interest" description="Disordered" evidence="1">
    <location>
        <begin position="116"/>
        <end position="145"/>
    </location>
</feature>
<dbReference type="AlphaFoldDB" id="A0A976GAL4"/>
<accession>A0A976GAL4</accession>
<protein>
    <submittedName>
        <fullName evidence="2">Uncharacterized protein</fullName>
    </submittedName>
</protein>
<name>A0A976GAL4_9BURK</name>
<dbReference type="EMBL" id="OGUS01000124">
    <property type="protein sequence ID" value="SPC15136.1"/>
    <property type="molecule type" value="Genomic_DNA"/>
</dbReference>
<sequence length="145" mass="15495">MPCCWRGIVPQPRATWCCRCAGCRRNCRNWPTCTASTACWAWLTAPSRFPARATTTDIDPASPGAANASERDAPATAWCGRRALRVDPAGVKRDPPRIPYNSGLFALPPPDSGACQAGPGYPGTQLFPFSGGRPKKAGHATNNRP</sequence>
<dbReference type="Proteomes" id="UP000256862">
    <property type="component" value="Chromosome CO2235"/>
</dbReference>
<evidence type="ECO:0000313" key="2">
    <source>
        <dbReference type="EMBL" id="SPC15136.1"/>
    </source>
</evidence>